<organism evidence="1 2">
    <name type="scientific">Aspergillus melleus</name>
    <dbReference type="NCBI Taxonomy" id="138277"/>
    <lineage>
        <taxon>Eukaryota</taxon>
        <taxon>Fungi</taxon>
        <taxon>Dikarya</taxon>
        <taxon>Ascomycota</taxon>
        <taxon>Pezizomycotina</taxon>
        <taxon>Eurotiomycetes</taxon>
        <taxon>Eurotiomycetidae</taxon>
        <taxon>Eurotiales</taxon>
        <taxon>Aspergillaceae</taxon>
        <taxon>Aspergillus</taxon>
        <taxon>Aspergillus subgen. Circumdati</taxon>
    </lineage>
</organism>
<comment type="caution">
    <text evidence="1">The sequence shown here is derived from an EMBL/GenBank/DDBJ whole genome shotgun (WGS) entry which is preliminary data.</text>
</comment>
<accession>A0ACC3APA0</accession>
<proteinExistence type="predicted"/>
<protein>
    <submittedName>
        <fullName evidence="1">Uncharacterized protein</fullName>
    </submittedName>
</protein>
<reference evidence="1 2" key="1">
    <citation type="journal article" date="2023" name="ACS Omega">
        <title>Identification of the Neoaspergillic Acid Biosynthesis Gene Cluster by Establishing an In Vitro CRISPR-Ribonucleoprotein Genetic System in Aspergillus melleus.</title>
        <authorList>
            <person name="Yuan B."/>
            <person name="Grau M.F."/>
            <person name="Murata R.M."/>
            <person name="Torok T."/>
            <person name="Venkateswaran K."/>
            <person name="Stajich J.E."/>
            <person name="Wang C.C.C."/>
        </authorList>
    </citation>
    <scope>NUCLEOTIDE SEQUENCE [LARGE SCALE GENOMIC DNA]</scope>
    <source>
        <strain evidence="1 2">IMV 1140</strain>
    </source>
</reference>
<dbReference type="Proteomes" id="UP001177260">
    <property type="component" value="Unassembled WGS sequence"/>
</dbReference>
<evidence type="ECO:0000313" key="1">
    <source>
        <dbReference type="EMBL" id="KAK1139452.1"/>
    </source>
</evidence>
<gene>
    <name evidence="1" type="ORF">N8T08_000731</name>
</gene>
<dbReference type="EMBL" id="JAOPJF010000107">
    <property type="protein sequence ID" value="KAK1139452.1"/>
    <property type="molecule type" value="Genomic_DNA"/>
</dbReference>
<sequence>MRATQLLALSGLMLASKVAVAAELDRDDVPNRCWDVCGPVVGTAHRCDGMHDRDRAEMDCICDWNQAPSLVPLCEACIADYRADRNNTNRDRHYDEEHDLFDDDDDDDDDDDRDDRDPHHNDAYDILRSCSFSTTSYNAAAATSALSNTASATGSSSSSGSKTGSTTVSATSTDSSSNGGSGGSSSAADSSTTGSADSAQTTDNAAPGSSASQAASLAAIVGLGFVAML</sequence>
<keyword evidence="2" id="KW-1185">Reference proteome</keyword>
<evidence type="ECO:0000313" key="2">
    <source>
        <dbReference type="Proteomes" id="UP001177260"/>
    </source>
</evidence>
<name>A0ACC3APA0_9EURO</name>